<feature type="compositionally biased region" description="Polar residues" evidence="1">
    <location>
        <begin position="20"/>
        <end position="34"/>
    </location>
</feature>
<organism evidence="2 3">
    <name type="scientific">Pseudovirgaria hyperparasitica</name>
    <dbReference type="NCBI Taxonomy" id="470096"/>
    <lineage>
        <taxon>Eukaryota</taxon>
        <taxon>Fungi</taxon>
        <taxon>Dikarya</taxon>
        <taxon>Ascomycota</taxon>
        <taxon>Pezizomycotina</taxon>
        <taxon>Dothideomycetes</taxon>
        <taxon>Dothideomycetes incertae sedis</taxon>
        <taxon>Acrospermales</taxon>
        <taxon>Acrospermaceae</taxon>
        <taxon>Pseudovirgaria</taxon>
    </lineage>
</organism>
<keyword evidence="3" id="KW-1185">Reference proteome</keyword>
<name>A0A6A6WI92_9PEZI</name>
<evidence type="ECO:0000313" key="2">
    <source>
        <dbReference type="EMBL" id="KAF2761825.1"/>
    </source>
</evidence>
<sequence>MNAVLHYQITASFPLSVVSSQSRIKGASHQSTSPAPAVPSLPTNDRPSSIVHRPTTKYVPNSLPPILISSDRFAAAQTPAERQFQQIRGTVTPTPKPDQTRR</sequence>
<dbReference type="AlphaFoldDB" id="A0A6A6WI92"/>
<gene>
    <name evidence="2" type="ORF">EJ05DRAFT_496717</name>
</gene>
<feature type="region of interest" description="Disordered" evidence="1">
    <location>
        <begin position="20"/>
        <end position="57"/>
    </location>
</feature>
<dbReference type="EMBL" id="ML996566">
    <property type="protein sequence ID" value="KAF2761825.1"/>
    <property type="molecule type" value="Genomic_DNA"/>
</dbReference>
<proteinExistence type="predicted"/>
<evidence type="ECO:0000256" key="1">
    <source>
        <dbReference type="SAM" id="MobiDB-lite"/>
    </source>
</evidence>
<accession>A0A6A6WI92</accession>
<dbReference type="RefSeq" id="XP_033604276.1">
    <property type="nucleotide sequence ID" value="XM_033746437.1"/>
</dbReference>
<feature type="compositionally biased region" description="Polar residues" evidence="1">
    <location>
        <begin position="83"/>
        <end position="93"/>
    </location>
</feature>
<dbReference type="GeneID" id="54487491"/>
<evidence type="ECO:0000313" key="3">
    <source>
        <dbReference type="Proteomes" id="UP000799437"/>
    </source>
</evidence>
<feature type="region of interest" description="Disordered" evidence="1">
    <location>
        <begin position="74"/>
        <end position="102"/>
    </location>
</feature>
<dbReference type="Proteomes" id="UP000799437">
    <property type="component" value="Unassembled WGS sequence"/>
</dbReference>
<protein>
    <submittedName>
        <fullName evidence="2">Uncharacterized protein</fullName>
    </submittedName>
</protein>
<reference evidence="2" key="1">
    <citation type="journal article" date="2020" name="Stud. Mycol.">
        <title>101 Dothideomycetes genomes: a test case for predicting lifestyles and emergence of pathogens.</title>
        <authorList>
            <person name="Haridas S."/>
            <person name="Albert R."/>
            <person name="Binder M."/>
            <person name="Bloem J."/>
            <person name="Labutti K."/>
            <person name="Salamov A."/>
            <person name="Andreopoulos B."/>
            <person name="Baker S."/>
            <person name="Barry K."/>
            <person name="Bills G."/>
            <person name="Bluhm B."/>
            <person name="Cannon C."/>
            <person name="Castanera R."/>
            <person name="Culley D."/>
            <person name="Daum C."/>
            <person name="Ezra D."/>
            <person name="Gonzalez J."/>
            <person name="Henrissat B."/>
            <person name="Kuo A."/>
            <person name="Liang C."/>
            <person name="Lipzen A."/>
            <person name="Lutzoni F."/>
            <person name="Magnuson J."/>
            <person name="Mondo S."/>
            <person name="Nolan M."/>
            <person name="Ohm R."/>
            <person name="Pangilinan J."/>
            <person name="Park H.-J."/>
            <person name="Ramirez L."/>
            <person name="Alfaro M."/>
            <person name="Sun H."/>
            <person name="Tritt A."/>
            <person name="Yoshinaga Y."/>
            <person name="Zwiers L.-H."/>
            <person name="Turgeon B."/>
            <person name="Goodwin S."/>
            <person name="Spatafora J."/>
            <person name="Crous P."/>
            <person name="Grigoriev I."/>
        </authorList>
    </citation>
    <scope>NUCLEOTIDE SEQUENCE</scope>
    <source>
        <strain evidence="2">CBS 121739</strain>
    </source>
</reference>